<feature type="region of interest" description="Disordered" evidence="1">
    <location>
        <begin position="1"/>
        <end position="30"/>
    </location>
</feature>
<dbReference type="AlphaFoldDB" id="A0A9N9AN12"/>
<name>A0A9N9AN12_9GLOM</name>
<evidence type="ECO:0000313" key="3">
    <source>
        <dbReference type="Proteomes" id="UP000789759"/>
    </source>
</evidence>
<organism evidence="2 3">
    <name type="scientific">Cetraspora pellucida</name>
    <dbReference type="NCBI Taxonomy" id="1433469"/>
    <lineage>
        <taxon>Eukaryota</taxon>
        <taxon>Fungi</taxon>
        <taxon>Fungi incertae sedis</taxon>
        <taxon>Mucoromycota</taxon>
        <taxon>Glomeromycotina</taxon>
        <taxon>Glomeromycetes</taxon>
        <taxon>Diversisporales</taxon>
        <taxon>Gigasporaceae</taxon>
        <taxon>Cetraspora</taxon>
    </lineage>
</organism>
<accession>A0A9N9AN12</accession>
<evidence type="ECO:0000256" key="1">
    <source>
        <dbReference type="SAM" id="MobiDB-lite"/>
    </source>
</evidence>
<sequence>MSSQQEKTTDEIEGIAYEDEEELQRDRDEMLGREQEMCIKRSERLKEVAKKVRENQDKN</sequence>
<feature type="compositionally biased region" description="Acidic residues" evidence="1">
    <location>
        <begin position="11"/>
        <end position="23"/>
    </location>
</feature>
<keyword evidence="3" id="KW-1185">Reference proteome</keyword>
<reference evidence="2" key="1">
    <citation type="submission" date="2021-06" db="EMBL/GenBank/DDBJ databases">
        <authorList>
            <person name="Kallberg Y."/>
            <person name="Tangrot J."/>
            <person name="Rosling A."/>
        </authorList>
    </citation>
    <scope>NUCLEOTIDE SEQUENCE</scope>
    <source>
        <strain evidence="2">FL966</strain>
    </source>
</reference>
<dbReference type="EMBL" id="CAJVQA010002168">
    <property type="protein sequence ID" value="CAG8538734.1"/>
    <property type="molecule type" value="Genomic_DNA"/>
</dbReference>
<dbReference type="Proteomes" id="UP000789759">
    <property type="component" value="Unassembled WGS sequence"/>
</dbReference>
<gene>
    <name evidence="2" type="ORF">CPELLU_LOCUS4196</name>
</gene>
<proteinExistence type="predicted"/>
<protein>
    <submittedName>
        <fullName evidence="2">15807_t:CDS:1</fullName>
    </submittedName>
</protein>
<comment type="caution">
    <text evidence="2">The sequence shown here is derived from an EMBL/GenBank/DDBJ whole genome shotgun (WGS) entry which is preliminary data.</text>
</comment>
<evidence type="ECO:0000313" key="2">
    <source>
        <dbReference type="EMBL" id="CAG8538734.1"/>
    </source>
</evidence>